<keyword evidence="3" id="KW-1185">Reference proteome</keyword>
<dbReference type="EMBL" id="CAJNDS010002429">
    <property type="protein sequence ID" value="CAE7470345.1"/>
    <property type="molecule type" value="Genomic_DNA"/>
</dbReference>
<organism evidence="2 3">
    <name type="scientific">Symbiodinium natans</name>
    <dbReference type="NCBI Taxonomy" id="878477"/>
    <lineage>
        <taxon>Eukaryota</taxon>
        <taxon>Sar</taxon>
        <taxon>Alveolata</taxon>
        <taxon>Dinophyceae</taxon>
        <taxon>Suessiales</taxon>
        <taxon>Symbiodiniaceae</taxon>
        <taxon>Symbiodinium</taxon>
    </lineage>
</organism>
<comment type="caution">
    <text evidence="2">The sequence shown here is derived from an EMBL/GenBank/DDBJ whole genome shotgun (WGS) entry which is preliminary data.</text>
</comment>
<dbReference type="AlphaFoldDB" id="A0A812S7S2"/>
<evidence type="ECO:0000256" key="1">
    <source>
        <dbReference type="SAM" id="MobiDB-lite"/>
    </source>
</evidence>
<evidence type="ECO:0000313" key="3">
    <source>
        <dbReference type="Proteomes" id="UP000604046"/>
    </source>
</evidence>
<name>A0A812S7S2_9DINO</name>
<sequence>MCRVPCKQSNNIKHKGRRTRAGYIFFTSTHVASAKLLLPSRADGWSARYPTKHSPKGGVSPSPCSTSDEAYVALCRHSPVHLWTFAWRVADLRRARGRTGAGIGEEAEEPGVAGSQKLRVGV</sequence>
<accession>A0A812S7S2</accession>
<dbReference type="Proteomes" id="UP000604046">
    <property type="component" value="Unassembled WGS sequence"/>
</dbReference>
<proteinExistence type="predicted"/>
<reference evidence="2" key="1">
    <citation type="submission" date="2021-02" db="EMBL/GenBank/DDBJ databases">
        <authorList>
            <person name="Dougan E. K."/>
            <person name="Rhodes N."/>
            <person name="Thang M."/>
            <person name="Chan C."/>
        </authorList>
    </citation>
    <scope>NUCLEOTIDE SEQUENCE</scope>
</reference>
<feature type="region of interest" description="Disordered" evidence="1">
    <location>
        <begin position="99"/>
        <end position="122"/>
    </location>
</feature>
<protein>
    <submittedName>
        <fullName evidence="2">Uncharacterized protein</fullName>
    </submittedName>
</protein>
<evidence type="ECO:0000313" key="2">
    <source>
        <dbReference type="EMBL" id="CAE7470345.1"/>
    </source>
</evidence>
<gene>
    <name evidence="2" type="ORF">SNAT2548_LOCUS26380</name>
</gene>